<protein>
    <recommendedName>
        <fullName evidence="3">Type II toxin-antitoxin system RelE/ParE family toxin</fullName>
    </recommendedName>
</protein>
<accession>A0ABP7G7V7</accession>
<evidence type="ECO:0000313" key="1">
    <source>
        <dbReference type="EMBL" id="GAA3754013.1"/>
    </source>
</evidence>
<reference evidence="2" key="1">
    <citation type="journal article" date="2019" name="Int. J. Syst. Evol. Microbiol.">
        <title>The Global Catalogue of Microorganisms (GCM) 10K type strain sequencing project: providing services to taxonomists for standard genome sequencing and annotation.</title>
        <authorList>
            <consortium name="The Broad Institute Genomics Platform"/>
            <consortium name="The Broad Institute Genome Sequencing Center for Infectious Disease"/>
            <person name="Wu L."/>
            <person name="Ma J."/>
        </authorList>
    </citation>
    <scope>NUCLEOTIDE SEQUENCE [LARGE SCALE GENOMIC DNA]</scope>
    <source>
        <strain evidence="2">JCM 30846</strain>
    </source>
</reference>
<name>A0ABP7G7V7_9ACTN</name>
<sequence>MPTYETMTRFNNDLRRLTPEQRRRFRRAVTAFVHDLRDTDGHFRAGLRVKQVSGFPGIYELTWSAGTGPAGRATWQYGTSCRPGERHIIWRRIGTHDILTGP</sequence>
<gene>
    <name evidence="1" type="ORF">GCM10023082_56910</name>
</gene>
<organism evidence="1 2">
    <name type="scientific">Streptomyces tremellae</name>
    <dbReference type="NCBI Taxonomy" id="1124239"/>
    <lineage>
        <taxon>Bacteria</taxon>
        <taxon>Bacillati</taxon>
        <taxon>Actinomycetota</taxon>
        <taxon>Actinomycetes</taxon>
        <taxon>Kitasatosporales</taxon>
        <taxon>Streptomycetaceae</taxon>
        <taxon>Streptomyces</taxon>
    </lineage>
</organism>
<dbReference type="Proteomes" id="UP001499884">
    <property type="component" value="Unassembled WGS sequence"/>
</dbReference>
<proteinExistence type="predicted"/>
<evidence type="ECO:0008006" key="3">
    <source>
        <dbReference type="Google" id="ProtNLM"/>
    </source>
</evidence>
<dbReference type="RefSeq" id="WP_345653575.1">
    <property type="nucleotide sequence ID" value="NZ_BAABEP010000061.1"/>
</dbReference>
<dbReference type="EMBL" id="BAABEP010000061">
    <property type="protein sequence ID" value="GAA3754013.1"/>
    <property type="molecule type" value="Genomic_DNA"/>
</dbReference>
<keyword evidence="2" id="KW-1185">Reference proteome</keyword>
<comment type="caution">
    <text evidence="1">The sequence shown here is derived from an EMBL/GenBank/DDBJ whole genome shotgun (WGS) entry which is preliminary data.</text>
</comment>
<evidence type="ECO:0000313" key="2">
    <source>
        <dbReference type="Proteomes" id="UP001499884"/>
    </source>
</evidence>